<name>A0A1E7FN15_9STRA</name>
<organism evidence="2 3">
    <name type="scientific">Fragilariopsis cylindrus CCMP1102</name>
    <dbReference type="NCBI Taxonomy" id="635003"/>
    <lineage>
        <taxon>Eukaryota</taxon>
        <taxon>Sar</taxon>
        <taxon>Stramenopiles</taxon>
        <taxon>Ochrophyta</taxon>
        <taxon>Bacillariophyta</taxon>
        <taxon>Bacillariophyceae</taxon>
        <taxon>Bacillariophycidae</taxon>
        <taxon>Bacillariales</taxon>
        <taxon>Bacillariaceae</taxon>
        <taxon>Fragilariopsis</taxon>
    </lineage>
</organism>
<proteinExistence type="predicted"/>
<feature type="compositionally biased region" description="Polar residues" evidence="1">
    <location>
        <begin position="110"/>
        <end position="121"/>
    </location>
</feature>
<feature type="region of interest" description="Disordered" evidence="1">
    <location>
        <begin position="305"/>
        <end position="427"/>
    </location>
</feature>
<evidence type="ECO:0000256" key="1">
    <source>
        <dbReference type="SAM" id="MobiDB-lite"/>
    </source>
</evidence>
<feature type="compositionally biased region" description="Basic and acidic residues" evidence="1">
    <location>
        <begin position="123"/>
        <end position="142"/>
    </location>
</feature>
<feature type="compositionally biased region" description="Gly residues" evidence="1">
    <location>
        <begin position="374"/>
        <end position="391"/>
    </location>
</feature>
<dbReference type="KEGG" id="fcy:FRACYDRAFT_235610"/>
<dbReference type="Proteomes" id="UP000095751">
    <property type="component" value="Unassembled WGS sequence"/>
</dbReference>
<feature type="compositionally biased region" description="Gly residues" evidence="1">
    <location>
        <begin position="236"/>
        <end position="253"/>
    </location>
</feature>
<sequence length="427" mass="44720">MMCSLKNTTAIVAVIAAATAASIIISTLTTVDAFSNTQIPSSPLSVSVLETTTSSALFARRGGGGGSTMGGSGGGGSSSGGSDYDYSGGNLKYGTGKYTQRANDGHNGGVNVSKNGRSMQDSVYREDRENVDRARGRPTRDMEDMDERYMGGGMEGGRNNNDFGSRMGDLEEMERDMGMRQGGRRGDRDDDFMDMEGGIGEGARDRMGGGRGGGGGGLLRDMHGGRDRDAYDEFGSRGGGGMMTNSNGRGGNVMGGSSKVRGGGYQRSNQNMNELSNERRRYEEYGYRGEGGDDDNDGYIDERTGQRMNSGGMGRGGRGGNSNFDRLMGRGGRSGDYDDYGDDEMMMMGGGRQRGGRMMSGGGGGGRGGDEMMMGGGRQRGGRMMSGGGGRGGDDYDRFDDFDDYGGGRGGSGGGGRGGLLRDQQRN</sequence>
<dbReference type="OrthoDB" id="49517at2759"/>
<dbReference type="AlphaFoldDB" id="A0A1E7FN15"/>
<feature type="compositionally biased region" description="Gly residues" evidence="1">
    <location>
        <begin position="311"/>
        <end position="320"/>
    </location>
</feature>
<gene>
    <name evidence="2" type="ORF">FRACYDRAFT_235610</name>
</gene>
<evidence type="ECO:0000313" key="3">
    <source>
        <dbReference type="Proteomes" id="UP000095751"/>
    </source>
</evidence>
<accession>A0A1E7FN15</accession>
<protein>
    <submittedName>
        <fullName evidence="2">Uncharacterized protein</fullName>
    </submittedName>
</protein>
<dbReference type="InParanoid" id="A0A1E7FN15"/>
<keyword evidence="3" id="KW-1185">Reference proteome</keyword>
<feature type="region of interest" description="Disordered" evidence="1">
    <location>
        <begin position="234"/>
        <end position="253"/>
    </location>
</feature>
<feature type="region of interest" description="Disordered" evidence="1">
    <location>
        <begin position="98"/>
        <end position="165"/>
    </location>
</feature>
<evidence type="ECO:0000313" key="2">
    <source>
        <dbReference type="EMBL" id="OEU19552.1"/>
    </source>
</evidence>
<dbReference type="EMBL" id="KV784355">
    <property type="protein sequence ID" value="OEU19552.1"/>
    <property type="molecule type" value="Genomic_DNA"/>
</dbReference>
<feature type="compositionally biased region" description="Gly residues" evidence="1">
    <location>
        <begin position="61"/>
        <end position="79"/>
    </location>
</feature>
<reference evidence="2 3" key="1">
    <citation type="submission" date="2016-09" db="EMBL/GenBank/DDBJ databases">
        <title>Extensive genetic diversity and differential bi-allelic expression allows diatom success in the polar Southern Ocean.</title>
        <authorList>
            <consortium name="DOE Joint Genome Institute"/>
            <person name="Mock T."/>
            <person name="Otillar R.P."/>
            <person name="Strauss J."/>
            <person name="Dupont C."/>
            <person name="Frickenhaus S."/>
            <person name="Maumus F."/>
            <person name="Mcmullan M."/>
            <person name="Sanges R."/>
            <person name="Schmutz J."/>
            <person name="Toseland A."/>
            <person name="Valas R."/>
            <person name="Veluchamy A."/>
            <person name="Ward B.J."/>
            <person name="Allen A."/>
            <person name="Barry K."/>
            <person name="Falciatore A."/>
            <person name="Ferrante M."/>
            <person name="Fortunato A.E."/>
            <person name="Gloeckner G."/>
            <person name="Gruber A."/>
            <person name="Hipkin R."/>
            <person name="Janech M."/>
            <person name="Kroth P."/>
            <person name="Leese F."/>
            <person name="Lindquist E."/>
            <person name="Lyon B.R."/>
            <person name="Martin J."/>
            <person name="Mayer C."/>
            <person name="Parker M."/>
            <person name="Quesneville H."/>
            <person name="Raymond J."/>
            <person name="Uhlig C."/>
            <person name="Valentin K.U."/>
            <person name="Worden A.Z."/>
            <person name="Armbrust E.V."/>
            <person name="Bowler C."/>
            <person name="Green B."/>
            <person name="Moulton V."/>
            <person name="Van Oosterhout C."/>
            <person name="Grigoriev I."/>
        </authorList>
    </citation>
    <scope>NUCLEOTIDE SEQUENCE [LARGE SCALE GENOMIC DNA]</scope>
    <source>
        <strain evidence="2 3">CCMP1102</strain>
    </source>
</reference>
<feature type="compositionally biased region" description="Gly residues" evidence="1">
    <location>
        <begin position="405"/>
        <end position="419"/>
    </location>
</feature>
<feature type="region of interest" description="Disordered" evidence="1">
    <location>
        <begin position="59"/>
        <end position="81"/>
    </location>
</feature>
<feature type="compositionally biased region" description="Gly residues" evidence="1">
    <location>
        <begin position="348"/>
        <end position="367"/>
    </location>
</feature>